<dbReference type="RefSeq" id="WP_212531764.1">
    <property type="nucleotide sequence ID" value="NZ_JAGSOG010000194.1"/>
</dbReference>
<dbReference type="InterPro" id="IPR036271">
    <property type="entry name" value="Tet_transcr_reg_TetR-rel_C_sf"/>
</dbReference>
<dbReference type="Pfam" id="PF00440">
    <property type="entry name" value="TetR_N"/>
    <property type="match status" value="1"/>
</dbReference>
<protein>
    <submittedName>
        <fullName evidence="7">TetR/AcrR family transcriptional regulator C-terminal ligand-binding domain-containing protein</fullName>
    </submittedName>
</protein>
<evidence type="ECO:0000259" key="6">
    <source>
        <dbReference type="PROSITE" id="PS50977"/>
    </source>
</evidence>
<evidence type="ECO:0000313" key="8">
    <source>
        <dbReference type="Proteomes" id="UP000675781"/>
    </source>
</evidence>
<evidence type="ECO:0000256" key="3">
    <source>
        <dbReference type="ARBA" id="ARBA00023163"/>
    </source>
</evidence>
<dbReference type="InterPro" id="IPR009057">
    <property type="entry name" value="Homeodomain-like_sf"/>
</dbReference>
<name>A0A941IVJ1_9ACTN</name>
<feature type="DNA-binding region" description="H-T-H motif" evidence="4">
    <location>
        <begin position="48"/>
        <end position="67"/>
    </location>
</feature>
<organism evidence="7 8">
    <name type="scientific">Actinospica durhamensis</name>
    <dbReference type="NCBI Taxonomy" id="1508375"/>
    <lineage>
        <taxon>Bacteria</taxon>
        <taxon>Bacillati</taxon>
        <taxon>Actinomycetota</taxon>
        <taxon>Actinomycetes</taxon>
        <taxon>Catenulisporales</taxon>
        <taxon>Actinospicaceae</taxon>
        <taxon>Actinospica</taxon>
    </lineage>
</organism>
<keyword evidence="2 4" id="KW-0238">DNA-binding</keyword>
<proteinExistence type="predicted"/>
<evidence type="ECO:0000256" key="1">
    <source>
        <dbReference type="ARBA" id="ARBA00023015"/>
    </source>
</evidence>
<dbReference type="InterPro" id="IPR050109">
    <property type="entry name" value="HTH-type_TetR-like_transc_reg"/>
</dbReference>
<dbReference type="GO" id="GO:0003700">
    <property type="term" value="F:DNA-binding transcription factor activity"/>
    <property type="evidence" value="ECO:0007669"/>
    <property type="project" value="TreeGrafter"/>
</dbReference>
<dbReference type="AlphaFoldDB" id="A0A941IVJ1"/>
<evidence type="ECO:0000256" key="5">
    <source>
        <dbReference type="SAM" id="MobiDB-lite"/>
    </source>
</evidence>
<keyword evidence="3" id="KW-0804">Transcription</keyword>
<dbReference type="Gene3D" id="1.10.10.60">
    <property type="entry name" value="Homeodomain-like"/>
    <property type="match status" value="1"/>
</dbReference>
<dbReference type="Pfam" id="PF16859">
    <property type="entry name" value="TetR_C_11"/>
    <property type="match status" value="1"/>
</dbReference>
<dbReference type="PANTHER" id="PTHR30055:SF148">
    <property type="entry name" value="TETR-FAMILY TRANSCRIPTIONAL REGULATOR"/>
    <property type="match status" value="1"/>
</dbReference>
<dbReference type="Proteomes" id="UP000675781">
    <property type="component" value="Unassembled WGS sequence"/>
</dbReference>
<dbReference type="EMBL" id="JAGSOG010000194">
    <property type="protein sequence ID" value="MBR7837296.1"/>
    <property type="molecule type" value="Genomic_DNA"/>
</dbReference>
<reference evidence="7" key="1">
    <citation type="submission" date="2021-04" db="EMBL/GenBank/DDBJ databases">
        <title>Genome based classification of Actinospica acidithermotolerans sp. nov., an actinobacterium isolated from an Indonesian hot spring.</title>
        <authorList>
            <person name="Kusuma A.B."/>
            <person name="Putra K.E."/>
            <person name="Nafisah S."/>
            <person name="Loh J."/>
            <person name="Nouioui I."/>
            <person name="Goodfellow M."/>
        </authorList>
    </citation>
    <scope>NUCLEOTIDE SEQUENCE</scope>
    <source>
        <strain evidence="7">CSCA 57</strain>
    </source>
</reference>
<dbReference type="SUPFAM" id="SSF46689">
    <property type="entry name" value="Homeodomain-like"/>
    <property type="match status" value="1"/>
</dbReference>
<dbReference type="PROSITE" id="PS50977">
    <property type="entry name" value="HTH_TETR_2"/>
    <property type="match status" value="1"/>
</dbReference>
<keyword evidence="8" id="KW-1185">Reference proteome</keyword>
<evidence type="ECO:0000256" key="4">
    <source>
        <dbReference type="PROSITE-ProRule" id="PRU00335"/>
    </source>
</evidence>
<gene>
    <name evidence="7" type="ORF">KDL01_28720</name>
</gene>
<feature type="region of interest" description="Disordered" evidence="5">
    <location>
        <begin position="1"/>
        <end position="21"/>
    </location>
</feature>
<dbReference type="PANTHER" id="PTHR30055">
    <property type="entry name" value="HTH-TYPE TRANSCRIPTIONAL REGULATOR RUTR"/>
    <property type="match status" value="1"/>
</dbReference>
<dbReference type="GO" id="GO:0000976">
    <property type="term" value="F:transcription cis-regulatory region binding"/>
    <property type="evidence" value="ECO:0007669"/>
    <property type="project" value="TreeGrafter"/>
</dbReference>
<accession>A0A941IVJ1</accession>
<dbReference type="InterPro" id="IPR001647">
    <property type="entry name" value="HTH_TetR"/>
</dbReference>
<keyword evidence="1" id="KW-0805">Transcription regulation</keyword>
<sequence length="207" mass="22492">MEQTDIDTPPPPPLLKPGRGRRRAEDVRQAALAATSALLFEEGIRGVTFEKVAGRAGVSKMTLYKWWSTPGRLAFEAYFSALEETLAFPDTGDLRADLTTQLHALVGLFQRSGATIAQIVGAAQSEPELIEALSNQYVRRRRQLAVDRLTAAREAGQLRPGADLDAIVDQLWGACYHRLMLPALPEHPVDTAFADALIANLFGGIAA</sequence>
<dbReference type="SUPFAM" id="SSF48498">
    <property type="entry name" value="Tetracyclin repressor-like, C-terminal domain"/>
    <property type="match status" value="1"/>
</dbReference>
<dbReference type="InterPro" id="IPR011075">
    <property type="entry name" value="TetR_C"/>
</dbReference>
<evidence type="ECO:0000256" key="2">
    <source>
        <dbReference type="ARBA" id="ARBA00023125"/>
    </source>
</evidence>
<feature type="domain" description="HTH tetR-type" evidence="6">
    <location>
        <begin position="25"/>
        <end position="85"/>
    </location>
</feature>
<comment type="caution">
    <text evidence="7">The sequence shown here is derived from an EMBL/GenBank/DDBJ whole genome shotgun (WGS) entry which is preliminary data.</text>
</comment>
<dbReference type="Gene3D" id="1.10.357.10">
    <property type="entry name" value="Tetracycline Repressor, domain 2"/>
    <property type="match status" value="1"/>
</dbReference>
<evidence type="ECO:0000313" key="7">
    <source>
        <dbReference type="EMBL" id="MBR7837296.1"/>
    </source>
</evidence>